<evidence type="ECO:0000256" key="1">
    <source>
        <dbReference type="ARBA" id="ARBA00022737"/>
    </source>
</evidence>
<reference evidence="5 6" key="1">
    <citation type="submission" date="2019-10" db="EMBL/GenBank/DDBJ databases">
        <authorList>
            <person name="Palmer J.M."/>
        </authorList>
    </citation>
    <scope>NUCLEOTIDE SEQUENCE [LARGE SCALE GENOMIC DNA]</scope>
    <source>
        <strain evidence="5 6">TWF730</strain>
    </source>
</reference>
<gene>
    <name evidence="5" type="ORF">TWF730_010862</name>
</gene>
<evidence type="ECO:0000313" key="5">
    <source>
        <dbReference type="EMBL" id="KAK6343266.1"/>
    </source>
</evidence>
<dbReference type="InterPro" id="IPR001680">
    <property type="entry name" value="WD40_rpt"/>
</dbReference>
<proteinExistence type="predicted"/>
<dbReference type="Proteomes" id="UP001373714">
    <property type="component" value="Unassembled WGS sequence"/>
</dbReference>
<dbReference type="SUPFAM" id="SSF82171">
    <property type="entry name" value="DPP6 N-terminal domain-like"/>
    <property type="match status" value="1"/>
</dbReference>
<dbReference type="InterPro" id="IPR036322">
    <property type="entry name" value="WD40_repeat_dom_sf"/>
</dbReference>
<dbReference type="SUPFAM" id="SSF50978">
    <property type="entry name" value="WD40 repeat-like"/>
    <property type="match status" value="1"/>
</dbReference>
<keyword evidence="6" id="KW-1185">Reference proteome</keyword>
<dbReference type="InterPro" id="IPR015943">
    <property type="entry name" value="WD40/YVTN_repeat-like_dom_sf"/>
</dbReference>
<evidence type="ECO:0000259" key="4">
    <source>
        <dbReference type="PROSITE" id="PS50837"/>
    </source>
</evidence>
<dbReference type="EMBL" id="JAVHNS010000009">
    <property type="protein sequence ID" value="KAK6343266.1"/>
    <property type="molecule type" value="Genomic_DNA"/>
</dbReference>
<keyword evidence="1" id="KW-0677">Repeat</keyword>
<sequence length="1324" mass="149502">MTDFHSEHRTSEQQYYRSDLRGQGLQNTGTGSIQVSGDVNINSDPDYDQNAHCLRDLKTTDPRDDKRRIESKKGGLLADLYVWVRDNPEFKQWRDGTDSRLLWIKGDPGKGKTMLICGLINDLRDMKTSIDNLGNPNTEANAKNLIYFFCEATDPRINSATAVIRGLMFMLVEQQSKLLPHLRKKYDNTGDKLFQDANAWTALSTILIDMLQDPGLNFTYLVVDALDECRTDLSSLLDFIVLTSSKSLRVKWIVSSRNWPTIQKYLDKAMGKVKLCLELNEESISMAVEKFIEIKVDDLAEQNEYDEACKEEVQDYLSSNAENTFLWVALVCEELRNIDPWDVQEKLKNFPPKLDELYAWMMNQIHNSNYAERCRGILATVAVARRPIVLKELLFFIDIKGIRPNNYNGLRTIIRQCGSFLNSPDVEGGAHGGETISFVHQSAKDYVMKNAATIFPDNENAIHQQIVLRSIDTMHKVLRRDIYNLQHPGRSIDEIEAPHPDPLDPVRYACTYWLDHLCAIESGWDEEILRDGGKVDGFLRKHFLHWLEASSLIKDEFDIVIKLGGLLWKLSLGSVLFQLSSDAHRFILSHQYTIKSTPLQVYSSALLFSPTNSLIRTIFRSEEPEWVTGKQVMGTGWGAYVQTFGYFTDKKSEFDTSVVAFSNDSTRIAALSRGTIKVWDLNRGACIQTLEYRKNYGFETNDTRVKCIAFSNNNHDLRILTELDDKTFQIRNFTNSGARSHMHDTMRVPGETSGCFQIPFSYGERTRVTFSHDGTQLALWRDGTVRIWGVDDLLVGISSRGIEMRYQHTRYPERFSPHVIVVFSKDNNRIAVSMEHRIIIWDTTDGICEKVLPLYNNVNSIPSIASIAFSTDNKQLAFALGGKFEIWDIGTIHSTYKLRKVITRSREFIDPHWNSALAFSNDGSRIALGSRHDIQVWDIESGAHLQTLSGHDGSIRLIRFSDDGRWMVSISLGPVAEIKIWDNNNIYTPVVDPVDSHDYRVCGIVISVDGVRIASTSADGIVKLWDSSGACTQTLNAQCLRRYGEANVAAFSNDGKRIATNTDNKINVWDIDDRGICGKAPVELSRGPFRIKSIAFSHNDKLIASSTGNRIDIWNASGSHIKTMIYKSAIAKKIWMPERTAIAFSNNSKLIALASDNGRRDGFMEFNILNTKSIPDTSVDEYRGCFPEVTGVTITIQDDGSLKVPTLEKIMVDNADLKVRVLGAGGVVVLQITDADLYQVYFASDSDSEFGSDVMISMDMLEVQHDGYGISADRAWVTWNGQNVLRLPLEYQPEHFDIVNNTLAIGCSSGRVLIFTFSSESPLK</sequence>
<evidence type="ECO:0000256" key="2">
    <source>
        <dbReference type="PROSITE-ProRule" id="PRU00221"/>
    </source>
</evidence>
<dbReference type="InterPro" id="IPR027417">
    <property type="entry name" value="P-loop_NTPase"/>
</dbReference>
<dbReference type="InterPro" id="IPR056884">
    <property type="entry name" value="NPHP3-like_N"/>
</dbReference>
<organism evidence="5 6">
    <name type="scientific">Orbilia blumenaviensis</name>
    <dbReference type="NCBI Taxonomy" id="1796055"/>
    <lineage>
        <taxon>Eukaryota</taxon>
        <taxon>Fungi</taxon>
        <taxon>Dikarya</taxon>
        <taxon>Ascomycota</taxon>
        <taxon>Pezizomycotina</taxon>
        <taxon>Orbiliomycetes</taxon>
        <taxon>Orbiliales</taxon>
        <taxon>Orbiliaceae</taxon>
        <taxon>Orbilia</taxon>
    </lineage>
</organism>
<feature type="compositionally biased region" description="Polar residues" evidence="3">
    <location>
        <begin position="24"/>
        <end position="43"/>
    </location>
</feature>
<dbReference type="Pfam" id="PF00400">
    <property type="entry name" value="WD40"/>
    <property type="match status" value="3"/>
</dbReference>
<keyword evidence="2" id="KW-0853">WD repeat</keyword>
<protein>
    <recommendedName>
        <fullName evidence="4">NACHT domain-containing protein</fullName>
    </recommendedName>
</protein>
<dbReference type="SMART" id="SM00320">
    <property type="entry name" value="WD40"/>
    <property type="match status" value="9"/>
</dbReference>
<feature type="compositionally biased region" description="Basic and acidic residues" evidence="3">
    <location>
        <begin position="1"/>
        <end position="11"/>
    </location>
</feature>
<feature type="region of interest" description="Disordered" evidence="3">
    <location>
        <begin position="1"/>
        <end position="47"/>
    </location>
</feature>
<name>A0AAV9UPZ3_9PEZI</name>
<dbReference type="Gene3D" id="3.40.50.300">
    <property type="entry name" value="P-loop containing nucleotide triphosphate hydrolases"/>
    <property type="match status" value="1"/>
</dbReference>
<evidence type="ECO:0000256" key="3">
    <source>
        <dbReference type="SAM" id="MobiDB-lite"/>
    </source>
</evidence>
<dbReference type="PANTHER" id="PTHR10039">
    <property type="entry name" value="AMELOGENIN"/>
    <property type="match status" value="1"/>
</dbReference>
<dbReference type="PANTHER" id="PTHR10039:SF14">
    <property type="entry name" value="NACHT DOMAIN-CONTAINING PROTEIN"/>
    <property type="match status" value="1"/>
</dbReference>
<dbReference type="Gene3D" id="2.130.10.10">
    <property type="entry name" value="YVTN repeat-like/Quinoprotein amine dehydrogenase"/>
    <property type="match status" value="2"/>
</dbReference>
<dbReference type="PROSITE" id="PS50082">
    <property type="entry name" value="WD_REPEATS_2"/>
    <property type="match status" value="1"/>
</dbReference>
<feature type="domain" description="NACHT" evidence="4">
    <location>
        <begin position="100"/>
        <end position="332"/>
    </location>
</feature>
<comment type="caution">
    <text evidence="5">The sequence shown here is derived from an EMBL/GenBank/DDBJ whole genome shotgun (WGS) entry which is preliminary data.</text>
</comment>
<dbReference type="PROSITE" id="PS50837">
    <property type="entry name" value="NACHT"/>
    <property type="match status" value="1"/>
</dbReference>
<dbReference type="SUPFAM" id="SSF52540">
    <property type="entry name" value="P-loop containing nucleoside triphosphate hydrolases"/>
    <property type="match status" value="1"/>
</dbReference>
<dbReference type="FunFam" id="3.40.50.300:FF:001638">
    <property type="entry name" value="NACHT and WD40 domain protein"/>
    <property type="match status" value="1"/>
</dbReference>
<dbReference type="InterPro" id="IPR007111">
    <property type="entry name" value="NACHT_NTPase"/>
</dbReference>
<dbReference type="Pfam" id="PF24883">
    <property type="entry name" value="NPHP3_N"/>
    <property type="match status" value="1"/>
</dbReference>
<feature type="repeat" description="WD" evidence="2">
    <location>
        <begin position="994"/>
        <end position="1026"/>
    </location>
</feature>
<dbReference type="PROSITE" id="PS50294">
    <property type="entry name" value="WD_REPEATS_REGION"/>
    <property type="match status" value="1"/>
</dbReference>
<accession>A0AAV9UPZ3</accession>
<evidence type="ECO:0000313" key="6">
    <source>
        <dbReference type="Proteomes" id="UP001373714"/>
    </source>
</evidence>